<dbReference type="Pfam" id="PF22400">
    <property type="entry name" value="DUF6980"/>
    <property type="match status" value="1"/>
</dbReference>
<evidence type="ECO:0000313" key="4">
    <source>
        <dbReference type="Proteomes" id="UP001501752"/>
    </source>
</evidence>
<name>A0ABP9EBD6_9ACTN</name>
<evidence type="ECO:0000259" key="2">
    <source>
        <dbReference type="Pfam" id="PF22400"/>
    </source>
</evidence>
<reference evidence="4" key="1">
    <citation type="journal article" date="2019" name="Int. J. Syst. Evol. Microbiol.">
        <title>The Global Catalogue of Microorganisms (GCM) 10K type strain sequencing project: providing services to taxonomists for standard genome sequencing and annotation.</title>
        <authorList>
            <consortium name="The Broad Institute Genomics Platform"/>
            <consortium name="The Broad Institute Genome Sequencing Center for Infectious Disease"/>
            <person name="Wu L."/>
            <person name="Ma J."/>
        </authorList>
    </citation>
    <scope>NUCLEOTIDE SEQUENCE [LARGE SCALE GENOMIC DNA]</scope>
    <source>
        <strain evidence="4">JCM 13006</strain>
    </source>
</reference>
<keyword evidence="4" id="KW-1185">Reference proteome</keyword>
<feature type="domain" description="DUF6980" evidence="2">
    <location>
        <begin position="4"/>
        <end position="97"/>
    </location>
</feature>
<comment type="caution">
    <text evidence="3">The sequence shown here is derived from an EMBL/GenBank/DDBJ whole genome shotgun (WGS) entry which is preliminary data.</text>
</comment>
<protein>
    <recommendedName>
        <fullName evidence="2">DUF6980 domain-containing protein</fullName>
    </recommendedName>
</protein>
<evidence type="ECO:0000256" key="1">
    <source>
        <dbReference type="SAM" id="MobiDB-lite"/>
    </source>
</evidence>
<feature type="region of interest" description="Disordered" evidence="1">
    <location>
        <begin position="87"/>
        <end position="107"/>
    </location>
</feature>
<dbReference type="InterPro" id="IPR053918">
    <property type="entry name" value="DUF6980"/>
</dbReference>
<dbReference type="Proteomes" id="UP001501752">
    <property type="component" value="Unassembled WGS sequence"/>
</dbReference>
<dbReference type="RefSeq" id="WP_345700005.1">
    <property type="nucleotide sequence ID" value="NZ_BAABIS010000001.1"/>
</dbReference>
<sequence>MSARHCCERMASQVEHWCDEHDDPYDCPDALVAYSAKFREYGLTVRDGGRSRVAIAYCPWCGGQLPASQRERWFAELEKLGVDPWEDELPDGFEDGRRLNSPAATGS</sequence>
<evidence type="ECO:0000313" key="3">
    <source>
        <dbReference type="EMBL" id="GAA4872859.1"/>
    </source>
</evidence>
<proteinExistence type="predicted"/>
<organism evidence="3 4">
    <name type="scientific">Kitasatospora terrestris</name>
    <dbReference type="NCBI Taxonomy" id="258051"/>
    <lineage>
        <taxon>Bacteria</taxon>
        <taxon>Bacillati</taxon>
        <taxon>Actinomycetota</taxon>
        <taxon>Actinomycetes</taxon>
        <taxon>Kitasatosporales</taxon>
        <taxon>Streptomycetaceae</taxon>
        <taxon>Kitasatospora</taxon>
    </lineage>
</organism>
<gene>
    <name evidence="3" type="ORF">GCM10023235_59940</name>
</gene>
<dbReference type="EMBL" id="BAABIS010000001">
    <property type="protein sequence ID" value="GAA4872859.1"/>
    <property type="molecule type" value="Genomic_DNA"/>
</dbReference>
<accession>A0ABP9EBD6</accession>